<protein>
    <submittedName>
        <fullName evidence="3">YciI family protein</fullName>
    </submittedName>
</protein>
<dbReference type="InterPro" id="IPR011008">
    <property type="entry name" value="Dimeric_a/b-barrel"/>
</dbReference>
<dbReference type="InterPro" id="IPR005545">
    <property type="entry name" value="YCII"/>
</dbReference>
<dbReference type="Proteomes" id="UP001300763">
    <property type="component" value="Unassembled WGS sequence"/>
</dbReference>
<dbReference type="PANTHER" id="PTHR35174">
    <property type="entry name" value="BLL7171 PROTEIN-RELATED"/>
    <property type="match status" value="1"/>
</dbReference>
<evidence type="ECO:0000259" key="2">
    <source>
        <dbReference type="Pfam" id="PF03795"/>
    </source>
</evidence>
<evidence type="ECO:0000313" key="4">
    <source>
        <dbReference type="Proteomes" id="UP001300763"/>
    </source>
</evidence>
<reference evidence="3 4" key="1">
    <citation type="submission" date="2023-02" db="EMBL/GenBank/DDBJ databases">
        <title>Genome sequencing required for Actinomycetospora new species description.</title>
        <authorList>
            <person name="Saimee Y."/>
            <person name="Duangmal K."/>
        </authorList>
    </citation>
    <scope>NUCLEOTIDE SEQUENCE [LARGE SCALE GENOMIC DNA]</scope>
    <source>
        <strain evidence="3 4">DW7H6</strain>
    </source>
</reference>
<comment type="caution">
    <text evidence="3">The sequence shown here is derived from an EMBL/GenBank/DDBJ whole genome shotgun (WGS) entry which is preliminary data.</text>
</comment>
<evidence type="ECO:0000256" key="1">
    <source>
        <dbReference type="ARBA" id="ARBA00007689"/>
    </source>
</evidence>
<sequence>MKYLLIIQMNPEVWESLSEDERNEIASGQQGFMDTITASGEMVGTHALADPSQSAVVRGRPGAVTVTDGPFLEAKEYMGGFYVVDCDGPERAYELAAMIPGTDRLPVEVRPVIFTAGYGLGEPDTP</sequence>
<keyword evidence="4" id="KW-1185">Reference proteome</keyword>
<accession>A0ABT5SZQ0</accession>
<gene>
    <name evidence="3" type="ORF">PGB27_23670</name>
</gene>
<proteinExistence type="inferred from homology"/>
<evidence type="ECO:0000313" key="3">
    <source>
        <dbReference type="EMBL" id="MDD7968353.1"/>
    </source>
</evidence>
<dbReference type="RefSeq" id="WP_274202887.1">
    <property type="nucleotide sequence ID" value="NZ_JAQZAO010000012.1"/>
</dbReference>
<dbReference type="Gene3D" id="3.30.70.1060">
    <property type="entry name" value="Dimeric alpha+beta barrel"/>
    <property type="match status" value="1"/>
</dbReference>
<name>A0ABT5SZQ0_9PSEU</name>
<dbReference type="PANTHER" id="PTHR35174:SF3">
    <property type="entry name" value="BLL7171 PROTEIN"/>
    <property type="match status" value="1"/>
</dbReference>
<organism evidence="3 4">
    <name type="scientific">Actinomycetospora lemnae</name>
    <dbReference type="NCBI Taxonomy" id="3019891"/>
    <lineage>
        <taxon>Bacteria</taxon>
        <taxon>Bacillati</taxon>
        <taxon>Actinomycetota</taxon>
        <taxon>Actinomycetes</taxon>
        <taxon>Pseudonocardiales</taxon>
        <taxon>Pseudonocardiaceae</taxon>
        <taxon>Actinomycetospora</taxon>
    </lineage>
</organism>
<comment type="similarity">
    <text evidence="1">Belongs to the YciI family.</text>
</comment>
<feature type="domain" description="YCII-related" evidence="2">
    <location>
        <begin position="1"/>
        <end position="113"/>
    </location>
</feature>
<dbReference type="SUPFAM" id="SSF54909">
    <property type="entry name" value="Dimeric alpha+beta barrel"/>
    <property type="match status" value="1"/>
</dbReference>
<dbReference type="EMBL" id="JAQZAO010000012">
    <property type="protein sequence ID" value="MDD7968353.1"/>
    <property type="molecule type" value="Genomic_DNA"/>
</dbReference>
<dbReference type="Pfam" id="PF03795">
    <property type="entry name" value="YCII"/>
    <property type="match status" value="1"/>
</dbReference>